<dbReference type="InterPro" id="IPR013320">
    <property type="entry name" value="ConA-like_dom_sf"/>
</dbReference>
<dbReference type="SUPFAM" id="SSF49899">
    <property type="entry name" value="Concanavalin A-like lectins/glucanases"/>
    <property type="match status" value="1"/>
</dbReference>
<dbReference type="InterPro" id="IPR006624">
    <property type="entry name" value="Beta-propeller_rpt_TECPR"/>
</dbReference>
<dbReference type="PROSITE" id="PS51304">
    <property type="entry name" value="GALECTIN"/>
    <property type="match status" value="1"/>
</dbReference>
<dbReference type="SMART" id="SM00694">
    <property type="entry name" value="DysFC"/>
    <property type="match status" value="1"/>
</dbReference>
<feature type="non-terminal residue" evidence="6">
    <location>
        <position position="1"/>
    </location>
</feature>
<dbReference type="AlphaFoldDB" id="A0A1B6HD77"/>
<dbReference type="Pfam" id="PF06462">
    <property type="entry name" value="Hyd_WA"/>
    <property type="match status" value="1"/>
</dbReference>
<dbReference type="PANTHER" id="PTHR23250">
    <property type="entry name" value="DYSFERLIN-RELATED"/>
    <property type="match status" value="1"/>
</dbReference>
<dbReference type="SMART" id="SM00908">
    <property type="entry name" value="Gal-bind_lectin"/>
    <property type="match status" value="1"/>
</dbReference>
<dbReference type="CDD" id="cd00070">
    <property type="entry name" value="GLECT"/>
    <property type="match status" value="1"/>
</dbReference>
<gene>
    <name evidence="6" type="ORF">g.9735</name>
</gene>
<feature type="domain" description="Galectin" evidence="5">
    <location>
        <begin position="20"/>
        <end position="150"/>
    </location>
</feature>
<proteinExistence type="inferred from homology"/>
<evidence type="ECO:0000256" key="2">
    <source>
        <dbReference type="ARBA" id="ARBA00022734"/>
    </source>
</evidence>
<accession>A0A1B6HD77</accession>
<dbReference type="InterPro" id="IPR001079">
    <property type="entry name" value="Galectin_CRD"/>
</dbReference>
<dbReference type="EMBL" id="GECU01035115">
    <property type="protein sequence ID" value="JAS72591.1"/>
    <property type="molecule type" value="Transcribed_RNA"/>
</dbReference>
<dbReference type="SMART" id="SM00706">
    <property type="entry name" value="TECPR"/>
    <property type="match status" value="3"/>
</dbReference>
<keyword evidence="2 4" id="KW-0430">Lectin</keyword>
<reference evidence="6" key="1">
    <citation type="submission" date="2015-11" db="EMBL/GenBank/DDBJ databases">
        <title>De novo transcriptome assembly of four potential Pierce s Disease insect vectors from Arizona vineyards.</title>
        <authorList>
            <person name="Tassone E.E."/>
        </authorList>
    </citation>
    <scope>NUCLEOTIDE SEQUENCE</scope>
</reference>
<dbReference type="PANTHER" id="PTHR23250:SF1">
    <property type="entry name" value="TECTONIN BETA-PROPELLER REPEAT-CONTAINING PROTEIN 1"/>
    <property type="match status" value="1"/>
</dbReference>
<evidence type="ECO:0000313" key="6">
    <source>
        <dbReference type="EMBL" id="JAS72591.1"/>
    </source>
</evidence>
<dbReference type="GO" id="GO:0098588">
    <property type="term" value="C:bounding membrane of organelle"/>
    <property type="evidence" value="ECO:0007669"/>
    <property type="project" value="UniProtKB-ARBA"/>
</dbReference>
<evidence type="ECO:0000256" key="4">
    <source>
        <dbReference type="RuleBase" id="RU102079"/>
    </source>
</evidence>
<dbReference type="InterPro" id="IPR051513">
    <property type="entry name" value="Tectonin_beta-prop"/>
</dbReference>
<dbReference type="GO" id="GO:0030246">
    <property type="term" value="F:carbohydrate binding"/>
    <property type="evidence" value="ECO:0007669"/>
    <property type="project" value="UniProtKB-UniRule"/>
</dbReference>
<name>A0A1B6HD77_9HEMI</name>
<comment type="similarity">
    <text evidence="1">Belongs to the TECPR1 family.</text>
</comment>
<organism evidence="6">
    <name type="scientific">Homalodisca liturata</name>
    <dbReference type="NCBI Taxonomy" id="320908"/>
    <lineage>
        <taxon>Eukaryota</taxon>
        <taxon>Metazoa</taxon>
        <taxon>Ecdysozoa</taxon>
        <taxon>Arthropoda</taxon>
        <taxon>Hexapoda</taxon>
        <taxon>Insecta</taxon>
        <taxon>Pterygota</taxon>
        <taxon>Neoptera</taxon>
        <taxon>Paraneoptera</taxon>
        <taxon>Hemiptera</taxon>
        <taxon>Auchenorrhyncha</taxon>
        <taxon>Membracoidea</taxon>
        <taxon>Cicadellidae</taxon>
        <taxon>Cicadellinae</taxon>
        <taxon>Proconiini</taxon>
        <taxon>Homalodisca</taxon>
    </lineage>
</organism>
<dbReference type="Pfam" id="PF06398">
    <property type="entry name" value="Pex24p"/>
    <property type="match status" value="1"/>
</dbReference>
<dbReference type="Pfam" id="PF00337">
    <property type="entry name" value="Gal-bind_lectin"/>
    <property type="match status" value="1"/>
</dbReference>
<protein>
    <recommendedName>
        <fullName evidence="4">Galectin</fullName>
    </recommendedName>
</protein>
<sequence length="411" mass="46751">QTAQRRDGLYCHPLDVRQGTSWLLSNGFPPGSRLVVNGSINDRADRFNLDLVCESVSERTVAFHFNPRFLDHVVVRNSMTAGQWDSEEREGALTLSPSCDFCIEFLCQEDGYKVIVNGMVFTYFEHRHKPQSVTHLEVNGDCHLHEALYYTKKVIIPMTEMFWRPMGGHLQRVETCENGVTWGVGSDNTPWAYSGGWGGSVLGGLERTMAGVHPMTDTYSFYLYENQRWNPLSGFTTRGLPTDRPMWSDSTGRIKRSKETTRLLSMHWQWVGDWAVDYHTPGGVDKDGWQYAVDFPRNYHANKQLTDYVRRRRWVRRCRLTTSGPWLEVGNTKIADLSLQSLPNSHAVSVWAVGANGDALYRKNVTVENPMGDSWEHVACDQALCSVSCGPHNQVWAIGRNGSTYWRFGIT</sequence>
<evidence type="ECO:0000256" key="1">
    <source>
        <dbReference type="ARBA" id="ARBA00005966"/>
    </source>
</evidence>
<dbReference type="InterPro" id="IPR006614">
    <property type="entry name" value="Peroxin/Ferlin"/>
</dbReference>
<dbReference type="Gene3D" id="2.60.120.200">
    <property type="match status" value="1"/>
</dbReference>
<dbReference type="GO" id="GO:0005737">
    <property type="term" value="C:cytoplasm"/>
    <property type="evidence" value="ECO:0007669"/>
    <property type="project" value="UniProtKB-ARBA"/>
</dbReference>
<dbReference type="SMART" id="SM00276">
    <property type="entry name" value="GLECT"/>
    <property type="match status" value="1"/>
</dbReference>
<dbReference type="SMART" id="SM00693">
    <property type="entry name" value="DysFN"/>
    <property type="match status" value="1"/>
</dbReference>
<dbReference type="InterPro" id="IPR010482">
    <property type="entry name" value="TECPR1-like_DysF"/>
</dbReference>
<evidence type="ECO:0000259" key="5">
    <source>
        <dbReference type="PROSITE" id="PS51304"/>
    </source>
</evidence>
<keyword evidence="3" id="KW-0677">Repeat</keyword>
<evidence type="ECO:0000256" key="3">
    <source>
        <dbReference type="ARBA" id="ARBA00022737"/>
    </source>
</evidence>
<feature type="non-terminal residue" evidence="6">
    <location>
        <position position="411"/>
    </location>
</feature>